<protein>
    <submittedName>
        <fullName evidence="2">Uncharacterized protein</fullName>
    </submittedName>
</protein>
<proteinExistence type="predicted"/>
<gene>
    <name evidence="2" type="ORF">M9978_21885</name>
</gene>
<evidence type="ECO:0000256" key="1">
    <source>
        <dbReference type="SAM" id="Phobius"/>
    </source>
</evidence>
<feature type="transmembrane region" description="Helical" evidence="1">
    <location>
        <begin position="6"/>
        <end position="28"/>
    </location>
</feature>
<sequence length="59" mass="6873">MESRLIIAYTLMLLITLVFAGLVGYLVYHSRDRSDARRRIRENRDHAQAMLSKATPPRE</sequence>
<name>A0A9X2KNY9_9SPHN</name>
<comment type="caution">
    <text evidence="2">The sequence shown here is derived from an EMBL/GenBank/DDBJ whole genome shotgun (WGS) entry which is preliminary data.</text>
</comment>
<dbReference type="Proteomes" id="UP001139451">
    <property type="component" value="Unassembled WGS sequence"/>
</dbReference>
<dbReference type="EMBL" id="JAMLDX010000030">
    <property type="protein sequence ID" value="MCP3733061.1"/>
    <property type="molecule type" value="Genomic_DNA"/>
</dbReference>
<accession>A0A9X2KNY9</accession>
<keyword evidence="3" id="KW-1185">Reference proteome</keyword>
<evidence type="ECO:0000313" key="2">
    <source>
        <dbReference type="EMBL" id="MCP3733061.1"/>
    </source>
</evidence>
<evidence type="ECO:0000313" key="3">
    <source>
        <dbReference type="Proteomes" id="UP001139451"/>
    </source>
</evidence>
<dbReference type="AlphaFoldDB" id="A0A9X2KNY9"/>
<keyword evidence="1" id="KW-0472">Membrane</keyword>
<reference evidence="2" key="1">
    <citation type="submission" date="2022-05" db="EMBL/GenBank/DDBJ databases">
        <title>Sphingomonas sp. strain MG17 Genome sequencing and assembly.</title>
        <authorList>
            <person name="Kim I."/>
        </authorList>
    </citation>
    <scope>NUCLEOTIDE SEQUENCE</scope>
    <source>
        <strain evidence="2">MG17</strain>
    </source>
</reference>
<organism evidence="2 3">
    <name type="scientific">Sphingomonas tagetis</name>
    <dbReference type="NCBI Taxonomy" id="2949092"/>
    <lineage>
        <taxon>Bacteria</taxon>
        <taxon>Pseudomonadati</taxon>
        <taxon>Pseudomonadota</taxon>
        <taxon>Alphaproteobacteria</taxon>
        <taxon>Sphingomonadales</taxon>
        <taxon>Sphingomonadaceae</taxon>
        <taxon>Sphingomonas</taxon>
    </lineage>
</organism>
<keyword evidence="1" id="KW-1133">Transmembrane helix</keyword>
<keyword evidence="1" id="KW-0812">Transmembrane</keyword>